<comment type="caution">
    <text evidence="4">The sequence shown here is derived from an EMBL/GenBank/DDBJ whole genome shotgun (WGS) entry which is preliminary data.</text>
</comment>
<dbReference type="InterPro" id="IPR003673">
    <property type="entry name" value="CoA-Trfase_fam_III"/>
</dbReference>
<evidence type="ECO:0000313" key="4">
    <source>
        <dbReference type="EMBL" id="EAU91857.2"/>
    </source>
</evidence>
<dbReference type="AlphaFoldDB" id="A8N4W4"/>
<dbReference type="HOGENOM" id="CLU_033975_2_0_1"/>
<dbReference type="GeneID" id="6006373"/>
<dbReference type="SUPFAM" id="SSF89796">
    <property type="entry name" value="CoA-transferase family III (CaiB/BaiF)"/>
    <property type="match status" value="1"/>
</dbReference>
<dbReference type="Gene3D" id="3.30.1540.10">
    <property type="entry name" value="formyl-coa transferase, domain 3"/>
    <property type="match status" value="1"/>
</dbReference>
<dbReference type="PANTHER" id="PTHR48207:SF3">
    <property type="entry name" value="SUCCINATE--HYDROXYMETHYLGLUTARATE COA-TRANSFERASE"/>
    <property type="match status" value="1"/>
</dbReference>
<dbReference type="KEGG" id="cci:CC1G_04624"/>
<dbReference type="EMBL" id="AACS02000003">
    <property type="protein sequence ID" value="EAU91857.2"/>
    <property type="molecule type" value="Genomic_DNA"/>
</dbReference>
<reference evidence="4 5" key="1">
    <citation type="journal article" date="2010" name="Proc. Natl. Acad. Sci. U.S.A.">
        <title>Insights into evolution of multicellular fungi from the assembled chromosomes of the mushroom Coprinopsis cinerea (Coprinus cinereus).</title>
        <authorList>
            <person name="Stajich J.E."/>
            <person name="Wilke S.K."/>
            <person name="Ahren D."/>
            <person name="Au C.H."/>
            <person name="Birren B.W."/>
            <person name="Borodovsky M."/>
            <person name="Burns C."/>
            <person name="Canback B."/>
            <person name="Casselton L.A."/>
            <person name="Cheng C.K."/>
            <person name="Deng J."/>
            <person name="Dietrich F.S."/>
            <person name="Fargo D.C."/>
            <person name="Farman M.L."/>
            <person name="Gathman A.C."/>
            <person name="Goldberg J."/>
            <person name="Guigo R."/>
            <person name="Hoegger P.J."/>
            <person name="Hooker J.B."/>
            <person name="Huggins A."/>
            <person name="James T.Y."/>
            <person name="Kamada T."/>
            <person name="Kilaru S."/>
            <person name="Kodira C."/>
            <person name="Kues U."/>
            <person name="Kupfer D."/>
            <person name="Kwan H.S."/>
            <person name="Lomsadze A."/>
            <person name="Li W."/>
            <person name="Lilly W.W."/>
            <person name="Ma L.J."/>
            <person name="Mackey A.J."/>
            <person name="Manning G."/>
            <person name="Martin F."/>
            <person name="Muraguchi H."/>
            <person name="Natvig D.O."/>
            <person name="Palmerini H."/>
            <person name="Ramesh M.A."/>
            <person name="Rehmeyer C.J."/>
            <person name="Roe B.A."/>
            <person name="Shenoy N."/>
            <person name="Stanke M."/>
            <person name="Ter-Hovhannisyan V."/>
            <person name="Tunlid A."/>
            <person name="Velagapudi R."/>
            <person name="Vision T.J."/>
            <person name="Zeng Q."/>
            <person name="Zolan M.E."/>
            <person name="Pukkila P.J."/>
        </authorList>
    </citation>
    <scope>NUCLEOTIDE SEQUENCE [LARGE SCALE GENOMIC DNA]</scope>
    <source>
        <strain evidence="5">Okayama-7 / 130 / ATCC MYA-4618 / FGSC 9003</strain>
    </source>
</reference>
<feature type="compositionally biased region" description="Low complexity" evidence="3">
    <location>
        <begin position="24"/>
        <end position="39"/>
    </location>
</feature>
<keyword evidence="2" id="KW-0808">Transferase</keyword>
<dbReference type="STRING" id="240176.A8N4W4"/>
<comment type="similarity">
    <text evidence="1">Belongs to the CoA-transferase III family.</text>
</comment>
<evidence type="ECO:0000256" key="1">
    <source>
        <dbReference type="ARBA" id="ARBA00008383"/>
    </source>
</evidence>
<dbReference type="eggNOG" id="KOG3957">
    <property type="taxonomic scope" value="Eukaryota"/>
</dbReference>
<dbReference type="InParanoid" id="A8N4W4"/>
<dbReference type="InterPro" id="IPR050483">
    <property type="entry name" value="CoA-transferase_III_domain"/>
</dbReference>
<keyword evidence="5" id="KW-1185">Reference proteome</keyword>
<proteinExistence type="inferred from homology"/>
<dbReference type="Proteomes" id="UP000001861">
    <property type="component" value="Unassembled WGS sequence"/>
</dbReference>
<feature type="region of interest" description="Disordered" evidence="3">
    <location>
        <begin position="16"/>
        <end position="45"/>
    </location>
</feature>
<dbReference type="Pfam" id="PF02515">
    <property type="entry name" value="CoA_transf_3"/>
    <property type="match status" value="1"/>
</dbReference>
<dbReference type="Gene3D" id="3.40.50.10540">
    <property type="entry name" value="Crotonobetainyl-coa:carnitine coa-transferase, domain 1"/>
    <property type="match status" value="1"/>
</dbReference>
<sequence>MLRTCSRAALPRGSVQAGTSYSLSSSTPRRTVTTTTVENHSNENNDDLPLSGIRVLEMGQLIAGPFAGQLLGQFGAEVIKVEPPKTGDPLRVWRELDVDGTSPWFRSIGRNKKSVTIDLRQLEGRELVRKLATKCDVLLENFKPGTLEKWKLGPADLHPYNPSLIFTRVSGYGQTGPWAPRPGYASVCEAESGFRYINGFVDPETEGLSGPPVRPNISLGDSVAGLHAAFGTASIVLALLKRQRAQSQGSGLEKGVTVDVSIVESMLNLMEGVIPEYDRMKKTRGPSGSSVTGIVPTNAYPCLPDPGETPSDNPSSSSSAYVVIGGNGDSIYKRLMNAIGREDLTGYKYEQNIQRVARKDEIEDAIVAWTSTRTVSEVVEHMNKAGVPVGRVASVKEVVGNEQLVARGAVRDVWVDSPGGGQEGWNVKMPGTFPVLDGVDSRPKWAGPNLGQHTEEVLKEYVGLTQQEINRLRKEGIVG</sequence>
<evidence type="ECO:0000256" key="3">
    <source>
        <dbReference type="SAM" id="MobiDB-lite"/>
    </source>
</evidence>
<dbReference type="VEuPathDB" id="FungiDB:CC1G_04624"/>
<dbReference type="OMA" id="HRPGFGT"/>
<organism evidence="4 5">
    <name type="scientific">Coprinopsis cinerea (strain Okayama-7 / 130 / ATCC MYA-4618 / FGSC 9003)</name>
    <name type="common">Inky cap fungus</name>
    <name type="synonym">Hormographiella aspergillata</name>
    <dbReference type="NCBI Taxonomy" id="240176"/>
    <lineage>
        <taxon>Eukaryota</taxon>
        <taxon>Fungi</taxon>
        <taxon>Dikarya</taxon>
        <taxon>Basidiomycota</taxon>
        <taxon>Agaricomycotina</taxon>
        <taxon>Agaricomycetes</taxon>
        <taxon>Agaricomycetidae</taxon>
        <taxon>Agaricales</taxon>
        <taxon>Agaricineae</taxon>
        <taxon>Psathyrellaceae</taxon>
        <taxon>Coprinopsis</taxon>
    </lineage>
</organism>
<dbReference type="OrthoDB" id="5863171at2759"/>
<accession>A8N4W4</accession>
<dbReference type="InterPro" id="IPR044855">
    <property type="entry name" value="CoA-Trfase_III_dom3_sf"/>
</dbReference>
<dbReference type="GO" id="GO:0008410">
    <property type="term" value="F:CoA-transferase activity"/>
    <property type="evidence" value="ECO:0007669"/>
    <property type="project" value="TreeGrafter"/>
</dbReference>
<gene>
    <name evidence="4" type="ORF">CC1G_04624</name>
</gene>
<name>A8N4W4_COPC7</name>
<evidence type="ECO:0000256" key="2">
    <source>
        <dbReference type="ARBA" id="ARBA00022679"/>
    </source>
</evidence>
<evidence type="ECO:0000313" key="5">
    <source>
        <dbReference type="Proteomes" id="UP000001861"/>
    </source>
</evidence>
<dbReference type="RefSeq" id="XP_001829935.2">
    <property type="nucleotide sequence ID" value="XM_001829883.2"/>
</dbReference>
<dbReference type="InterPro" id="IPR023606">
    <property type="entry name" value="CoA-Trfase_III_dom_1_sf"/>
</dbReference>
<dbReference type="PANTHER" id="PTHR48207">
    <property type="entry name" value="SUCCINATE--HYDROXYMETHYLGLUTARATE COA-TRANSFERASE"/>
    <property type="match status" value="1"/>
</dbReference>
<protein>
    <submittedName>
        <fullName evidence="4">L-carnitine dehydratase/bile acid-inducible protein F</fullName>
    </submittedName>
</protein>